<gene>
    <name evidence="3" type="ordered locus">GLX_07700</name>
</gene>
<dbReference type="InterPro" id="IPR023614">
    <property type="entry name" value="Porin_dom_sf"/>
</dbReference>
<dbReference type="Gene3D" id="2.40.160.10">
    <property type="entry name" value="Porin"/>
    <property type="match status" value="1"/>
</dbReference>
<proteinExistence type="predicted"/>
<dbReference type="EMBL" id="AP012159">
    <property type="protein sequence ID" value="BAK83182.1"/>
    <property type="molecule type" value="Genomic_DNA"/>
</dbReference>
<organism evidence="3 4">
    <name type="scientific">Komagataeibacter medellinensis (strain NBRC 3288 / BCRC 11682 / LMG 1693 / Kondo 51)</name>
    <name type="common">Gluconacetobacter medellinensis</name>
    <dbReference type="NCBI Taxonomy" id="634177"/>
    <lineage>
        <taxon>Bacteria</taxon>
        <taxon>Pseudomonadati</taxon>
        <taxon>Pseudomonadota</taxon>
        <taxon>Alphaproteobacteria</taxon>
        <taxon>Acetobacterales</taxon>
        <taxon>Acetobacteraceae</taxon>
        <taxon>Komagataeibacter</taxon>
    </lineage>
</organism>
<dbReference type="Pfam" id="PF07396">
    <property type="entry name" value="Porin_O_P"/>
    <property type="match status" value="1"/>
</dbReference>
<dbReference type="AlphaFoldDB" id="G2I4Y5"/>
<evidence type="ECO:0000313" key="3">
    <source>
        <dbReference type="EMBL" id="BAK83182.1"/>
    </source>
</evidence>
<feature type="signal peptide" evidence="2">
    <location>
        <begin position="1"/>
        <end position="30"/>
    </location>
</feature>
<evidence type="ECO:0000313" key="4">
    <source>
        <dbReference type="Proteomes" id="UP000009044"/>
    </source>
</evidence>
<keyword evidence="2" id="KW-0732">Signal</keyword>
<dbReference type="Proteomes" id="UP000009044">
    <property type="component" value="Chromosome"/>
</dbReference>
<evidence type="ECO:0000256" key="1">
    <source>
        <dbReference type="SAM" id="MobiDB-lite"/>
    </source>
</evidence>
<protein>
    <submittedName>
        <fullName evidence="3">Porin O/P polyphosphate-selective</fullName>
    </submittedName>
</protein>
<accession>G2I4Y5</accession>
<reference evidence="4" key="1">
    <citation type="journal article" date="2011" name="J. Bacteriol.">
        <title>Complete genome sequence of NBRC 3288, a unique cellulose-nonproducing strain of Gluconacetobacter xylinus isolated from vinegar.</title>
        <authorList>
            <person name="Ogino H."/>
            <person name="Azuma Y."/>
            <person name="Hosoyama A."/>
            <person name="Nakazawa H."/>
            <person name="Matsutani M."/>
            <person name="Hasegawa A."/>
            <person name="Otsuyama K."/>
            <person name="Matsushita K."/>
            <person name="Fujita N."/>
            <person name="Shirai M."/>
        </authorList>
    </citation>
    <scope>NUCLEOTIDE SEQUENCE [LARGE SCALE GENOMIC DNA]</scope>
    <source>
        <strain evidence="4">NBRC 3288 / BCRC 11682 / LMG 1693</strain>
    </source>
</reference>
<evidence type="ECO:0000256" key="2">
    <source>
        <dbReference type="SAM" id="SignalP"/>
    </source>
</evidence>
<dbReference type="InterPro" id="IPR010870">
    <property type="entry name" value="Porin_O/P"/>
</dbReference>
<sequence>MLNMIRRPVVSLLLGSSALLGLSSFHQAHADAASDAQIKALQVEMQAMRRDMSSQISVLRQRLVRAESVRGNSVAANAAQARRVAASHGQPLPDSYARDIHIGGDSGMGGSLSSAMQRADLGTPPSDRGVSSSWASFRAATEKEEALHMGGMVVGFPGGRPTISSEDGMYAMSIGLAFHEDIGGFMGMSPRRGETKGDYEGLTENARRLRIPISFRYKNWIANITPDFGSGSADGTSTSQLYEANLNYAGFNHTVITAGYFQPRVTEEDSESSNEFELMERPAITDIVRNIAAGDARMSLGALHYAKRWWIAGYVTGQTYGKRATYDSQSGATFRVAGRPYMSKDIDVHIGLSAITAFKVAQAKASDDRSYNFSEAPEVNLTTTKLLSATVGNVGSIWSAGPELGFRWKRLTLKGEYYNIGVTRGDNGGNSAANNATVNFTGYYGAANYTIFGKGRSYNIKEGAFAAPGVEHAFDPSHGYWGALEMTARYSVADLNANLGNASTALRGGQQTVWSAGLNWYPNRHFRFMLDFNHFIVSRNSVAANILGREGNSVAGRIQAAF</sequence>
<feature type="region of interest" description="Disordered" evidence="1">
    <location>
        <begin position="107"/>
        <end position="132"/>
    </location>
</feature>
<dbReference type="PATRIC" id="fig|634177.7.peg.890"/>
<dbReference type="HOGENOM" id="CLU_031025_0_0_5"/>
<dbReference type="eggNOG" id="COG3746">
    <property type="taxonomic scope" value="Bacteria"/>
</dbReference>
<name>G2I4Y5_KOMMN</name>
<feature type="chain" id="PRO_5003431530" evidence="2">
    <location>
        <begin position="31"/>
        <end position="562"/>
    </location>
</feature>
<dbReference type="STRING" id="634177.GLX_07700"/>
<dbReference type="KEGG" id="gxy:GLX_07700"/>